<dbReference type="InterPro" id="IPR035218">
    <property type="entry name" value="DUF5327"/>
</dbReference>
<dbReference type="Pfam" id="PF17261">
    <property type="entry name" value="DUF5327"/>
    <property type="match status" value="1"/>
</dbReference>
<sequence length="105" mass="11584">MNISLQKLLLKMEKELKSAKEAGSESTMRERIHSLKTLCELVLDEPGTGSTVQPVLPQSQKMSAPPIHNAIVSPTHVPYQPQQGITQSKKIEMDDEANGDSLLDF</sequence>
<keyword evidence="3" id="KW-1185">Reference proteome</keyword>
<accession>A0ABS7K5D0</accession>
<dbReference type="RefSeq" id="WP_221873677.1">
    <property type="nucleotide sequence ID" value="NZ_JACWFH010000012.1"/>
</dbReference>
<dbReference type="Proteomes" id="UP000769780">
    <property type="component" value="Unassembled WGS sequence"/>
</dbReference>
<comment type="caution">
    <text evidence="2">The sequence shown here is derived from an EMBL/GenBank/DDBJ whole genome shotgun (WGS) entry which is preliminary data.</text>
</comment>
<gene>
    <name evidence="2" type="ORF">H0185_11730</name>
</gene>
<proteinExistence type="predicted"/>
<reference evidence="2 3" key="1">
    <citation type="submission" date="2020-07" db="EMBL/GenBank/DDBJ databases">
        <title>Fungal Genomes of the International Space Station.</title>
        <authorList>
            <person name="Seuylemezian A."/>
            <person name="Singh N.K."/>
            <person name="Wood J."/>
            <person name="Venkateswaran K."/>
        </authorList>
    </citation>
    <scope>NUCLEOTIDE SEQUENCE [LARGE SCALE GENOMIC DNA]</scope>
    <source>
        <strain evidence="2 3">PL-B2</strain>
    </source>
</reference>
<organism evidence="2 3">
    <name type="scientific">Mesobacillus maritimus</name>
    <dbReference type="NCBI Taxonomy" id="1643336"/>
    <lineage>
        <taxon>Bacteria</taxon>
        <taxon>Bacillati</taxon>
        <taxon>Bacillota</taxon>
        <taxon>Bacilli</taxon>
        <taxon>Bacillales</taxon>
        <taxon>Bacillaceae</taxon>
        <taxon>Mesobacillus</taxon>
    </lineage>
</organism>
<name>A0ABS7K5D0_9BACI</name>
<evidence type="ECO:0000256" key="1">
    <source>
        <dbReference type="SAM" id="MobiDB-lite"/>
    </source>
</evidence>
<feature type="region of interest" description="Disordered" evidence="1">
    <location>
        <begin position="73"/>
        <end position="105"/>
    </location>
</feature>
<evidence type="ECO:0000313" key="3">
    <source>
        <dbReference type="Proteomes" id="UP000769780"/>
    </source>
</evidence>
<dbReference type="EMBL" id="JACWFH010000012">
    <property type="protein sequence ID" value="MBY0097466.1"/>
    <property type="molecule type" value="Genomic_DNA"/>
</dbReference>
<evidence type="ECO:0000313" key="2">
    <source>
        <dbReference type="EMBL" id="MBY0097466.1"/>
    </source>
</evidence>
<protein>
    <submittedName>
        <fullName evidence="2">YwdI family protein</fullName>
    </submittedName>
</protein>